<dbReference type="AlphaFoldDB" id="A0A0C7MTB4"/>
<accession>A0A0C7MTB4</accession>
<dbReference type="InterPro" id="IPR010684">
    <property type="entry name" value="RNA_pol_II_trans_fac_SIII_A"/>
</dbReference>
<dbReference type="InterPro" id="IPR051870">
    <property type="entry name" value="Elongin-A_domain"/>
</dbReference>
<feature type="region of interest" description="Disordered" evidence="2">
    <location>
        <begin position="229"/>
        <end position="248"/>
    </location>
</feature>
<dbReference type="GO" id="GO:0004842">
    <property type="term" value="F:ubiquitin-protein transferase activity"/>
    <property type="evidence" value="ECO:0007669"/>
    <property type="project" value="EnsemblFungi"/>
</dbReference>
<sequence length="366" mass="42490">MNSQNSRVKSLSELCELTLMRNHLVLRSVSNVPYRLIRNVLMKLKVEQLCKLEETNVLLIFEDDEIWRNLLAKDYPLHAGESFLRKRDEIMNYFVTFIEQHDPNLLDDAEVMKGFLRFAIKKDPEIQKYRVPSRMLYFKYQADTVRKQELSTQRLRFQMQQLQQEKAKNQIAPLEDPLYCEKRTKSGMKNSNRSDLFVKSYKEHQRRQQHFKNGGFDSAKRPVNRVAFGGQVGTPVSRNSEVSGDVSHTNVNKANVASSQISRNSSQHGSPKQLSSPPRVRRLQEGPNPFLKRRKPVFRRQNSTTPEVSNRPIQHSTEPVVVKVGCKITNKSKKSSIFTVPSPQEQIARQHGNQQNAYIFENNTHR</sequence>
<feature type="domain" description="F-box" evidence="3">
    <location>
        <begin position="26"/>
        <end position="70"/>
    </location>
</feature>
<dbReference type="InterPro" id="IPR001810">
    <property type="entry name" value="F-box_dom"/>
</dbReference>
<dbReference type="GO" id="GO:0006511">
    <property type="term" value="P:ubiquitin-dependent protein catabolic process"/>
    <property type="evidence" value="ECO:0007669"/>
    <property type="project" value="EnsemblFungi"/>
</dbReference>
<dbReference type="PANTHER" id="PTHR15141">
    <property type="entry name" value="TRANSCRIPTION ELONGATION FACTOR B POLYPEPTIDE 3"/>
    <property type="match status" value="1"/>
</dbReference>
<evidence type="ECO:0000313" key="5">
    <source>
        <dbReference type="Proteomes" id="UP000054304"/>
    </source>
</evidence>
<organism evidence="4 5">
    <name type="scientific">Lachancea lanzarotensis</name>
    <dbReference type="NCBI Taxonomy" id="1245769"/>
    <lineage>
        <taxon>Eukaryota</taxon>
        <taxon>Fungi</taxon>
        <taxon>Dikarya</taxon>
        <taxon>Ascomycota</taxon>
        <taxon>Saccharomycotina</taxon>
        <taxon>Saccharomycetes</taxon>
        <taxon>Saccharomycetales</taxon>
        <taxon>Saccharomycetaceae</taxon>
        <taxon>Lachancea</taxon>
    </lineage>
</organism>
<feature type="compositionally biased region" description="Polar residues" evidence="2">
    <location>
        <begin position="257"/>
        <end position="276"/>
    </location>
</feature>
<feature type="region of interest" description="Disordered" evidence="2">
    <location>
        <begin position="257"/>
        <end position="311"/>
    </location>
</feature>
<dbReference type="EMBL" id="LN736366">
    <property type="protein sequence ID" value="CEP63196.1"/>
    <property type="molecule type" value="Genomic_DNA"/>
</dbReference>
<proteinExistence type="predicted"/>
<dbReference type="STRING" id="1245769.A0A0C7MTB4"/>
<dbReference type="GO" id="GO:0070449">
    <property type="term" value="C:elongin complex"/>
    <property type="evidence" value="ECO:0007669"/>
    <property type="project" value="EnsemblFungi"/>
</dbReference>
<dbReference type="OrthoDB" id="21513at2759"/>
<feature type="compositionally biased region" description="Polar residues" evidence="2">
    <location>
        <begin position="300"/>
        <end position="311"/>
    </location>
</feature>
<dbReference type="GO" id="GO:0006368">
    <property type="term" value="P:transcription elongation by RNA polymerase II"/>
    <property type="evidence" value="ECO:0007669"/>
    <property type="project" value="InterPro"/>
</dbReference>
<dbReference type="GeneID" id="34686692"/>
<reference evidence="4 5" key="1">
    <citation type="submission" date="2014-12" db="EMBL/GenBank/DDBJ databases">
        <authorList>
            <person name="Neuveglise Cecile"/>
        </authorList>
    </citation>
    <scope>NUCLEOTIDE SEQUENCE [LARGE SCALE GENOMIC DNA]</scope>
    <source>
        <strain evidence="4 5">CBS 12615</strain>
    </source>
</reference>
<dbReference type="PANTHER" id="PTHR15141:SF76">
    <property type="entry name" value="TRANSCRIPTION ELONGATION FACTOR B POLYPEPTIDE 3"/>
    <property type="match status" value="1"/>
</dbReference>
<dbReference type="HOGENOM" id="CLU_062289_0_0_1"/>
<gene>
    <name evidence="4" type="ORF">LALA0_S07e04632g</name>
</gene>
<name>A0A0C7MTB4_9SACH</name>
<dbReference type="Pfam" id="PF06881">
    <property type="entry name" value="Elongin_A"/>
    <property type="match status" value="1"/>
</dbReference>
<dbReference type="Gene3D" id="6.10.250.3180">
    <property type="match status" value="1"/>
</dbReference>
<feature type="compositionally biased region" description="Polar residues" evidence="2">
    <location>
        <begin position="234"/>
        <end position="248"/>
    </location>
</feature>
<dbReference type="PROSITE" id="PS50181">
    <property type="entry name" value="FBOX"/>
    <property type="match status" value="1"/>
</dbReference>
<dbReference type="RefSeq" id="XP_022629417.1">
    <property type="nucleotide sequence ID" value="XM_022771518.1"/>
</dbReference>
<evidence type="ECO:0000259" key="3">
    <source>
        <dbReference type="PROSITE" id="PS50181"/>
    </source>
</evidence>
<keyword evidence="5" id="KW-1185">Reference proteome</keyword>
<dbReference type="GO" id="GO:0031463">
    <property type="term" value="C:Cul3-RING ubiquitin ligase complex"/>
    <property type="evidence" value="ECO:0007669"/>
    <property type="project" value="EnsemblFungi"/>
</dbReference>
<protein>
    <recommendedName>
        <fullName evidence="1">Elongin-A</fullName>
    </recommendedName>
</protein>
<evidence type="ECO:0000256" key="2">
    <source>
        <dbReference type="SAM" id="MobiDB-lite"/>
    </source>
</evidence>
<dbReference type="Proteomes" id="UP000054304">
    <property type="component" value="Unassembled WGS sequence"/>
</dbReference>
<evidence type="ECO:0000256" key="1">
    <source>
        <dbReference type="ARBA" id="ARBA00021346"/>
    </source>
</evidence>
<evidence type="ECO:0000313" key="4">
    <source>
        <dbReference type="EMBL" id="CEP63196.1"/>
    </source>
</evidence>